<dbReference type="Gene3D" id="1.20.120.910">
    <property type="entry name" value="DksA, coiled-coil domain"/>
    <property type="match status" value="1"/>
</dbReference>
<proteinExistence type="predicted"/>
<gene>
    <name evidence="7" type="ORF">NCCP602_11720</name>
</gene>
<evidence type="ECO:0000313" key="7">
    <source>
        <dbReference type="EMBL" id="GAA0035211.1"/>
    </source>
</evidence>
<evidence type="ECO:0000256" key="3">
    <source>
        <dbReference type="ARBA" id="ARBA00022833"/>
    </source>
</evidence>
<evidence type="ECO:0000256" key="2">
    <source>
        <dbReference type="ARBA" id="ARBA00022771"/>
    </source>
</evidence>
<dbReference type="PRINTS" id="PR00618">
    <property type="entry name" value="DKSAZNFINGER"/>
</dbReference>
<evidence type="ECO:0000256" key="4">
    <source>
        <dbReference type="PROSITE-ProRule" id="PRU00510"/>
    </source>
</evidence>
<dbReference type="PANTHER" id="PTHR33823">
    <property type="entry name" value="RNA POLYMERASE-BINDING TRANSCRIPTION FACTOR DKSA-RELATED"/>
    <property type="match status" value="1"/>
</dbReference>
<keyword evidence="5" id="KW-0175">Coiled coil</keyword>
<protein>
    <recommendedName>
        <fullName evidence="6">Zinc finger DksA/TraR C4-type domain-containing protein</fullName>
    </recommendedName>
</protein>
<comment type="caution">
    <text evidence="7">The sequence shown here is derived from an EMBL/GenBank/DDBJ whole genome shotgun (WGS) entry which is preliminary data.</text>
</comment>
<feature type="domain" description="Zinc finger DksA/TraR C4-type" evidence="6">
    <location>
        <begin position="104"/>
        <end position="137"/>
    </location>
</feature>
<evidence type="ECO:0000256" key="5">
    <source>
        <dbReference type="SAM" id="Coils"/>
    </source>
</evidence>
<keyword evidence="3" id="KW-0862">Zinc</keyword>
<feature type="coiled-coil region" evidence="5">
    <location>
        <begin position="77"/>
        <end position="104"/>
    </location>
</feature>
<dbReference type="InterPro" id="IPR020460">
    <property type="entry name" value="Znf_C4-type_bac"/>
</dbReference>
<feature type="zinc finger region" description="dksA C4-type" evidence="4">
    <location>
        <begin position="109"/>
        <end position="133"/>
    </location>
</feature>
<keyword evidence="8" id="KW-1185">Reference proteome</keyword>
<dbReference type="InterPro" id="IPR000962">
    <property type="entry name" value="Znf_DskA_TraR"/>
</dbReference>
<dbReference type="Proteomes" id="UP001498238">
    <property type="component" value="Unassembled WGS sequence"/>
</dbReference>
<evidence type="ECO:0000259" key="6">
    <source>
        <dbReference type="Pfam" id="PF01258"/>
    </source>
</evidence>
<evidence type="ECO:0000313" key="8">
    <source>
        <dbReference type="Proteomes" id="UP001498238"/>
    </source>
</evidence>
<dbReference type="PROSITE" id="PS51128">
    <property type="entry name" value="ZF_DKSA_2"/>
    <property type="match status" value="1"/>
</dbReference>
<dbReference type="SUPFAM" id="SSF57716">
    <property type="entry name" value="Glucocorticoid receptor-like (DNA-binding domain)"/>
    <property type="match status" value="1"/>
</dbReference>
<dbReference type="EMBL" id="BAAAAF010000003">
    <property type="protein sequence ID" value="GAA0035211.1"/>
    <property type="molecule type" value="Genomic_DNA"/>
</dbReference>
<evidence type="ECO:0000256" key="1">
    <source>
        <dbReference type="ARBA" id="ARBA00022723"/>
    </source>
</evidence>
<organism evidence="7 8">
    <name type="scientific">Brevibacterium metallidurans</name>
    <dbReference type="NCBI Taxonomy" id="1482676"/>
    <lineage>
        <taxon>Bacteria</taxon>
        <taxon>Bacillati</taxon>
        <taxon>Actinomycetota</taxon>
        <taxon>Actinomycetes</taxon>
        <taxon>Micrococcales</taxon>
        <taxon>Brevibacteriaceae</taxon>
        <taxon>Brevibacterium</taxon>
    </lineage>
</organism>
<accession>A0ABN0SL96</accession>
<sequence length="139" mass="15111">MLREEGSAQGWCASRCGIRVTSMADDRWRVRLNNEEAETRALIRALSASIDGLSAAREGDNSDDEHDPEGSTIAFERSQASAMRKQATERLDEIEAAMTRVEAGTFGICTECGQPIAEARLEARPYAALCVTCASGARR</sequence>
<keyword evidence="1" id="KW-0479">Metal-binding</keyword>
<name>A0ABN0SL96_9MICO</name>
<keyword evidence="2" id="KW-0863">Zinc-finger</keyword>
<dbReference type="Pfam" id="PF01258">
    <property type="entry name" value="zf-dskA_traR"/>
    <property type="match status" value="1"/>
</dbReference>
<reference evidence="7 8" key="1">
    <citation type="submission" date="2024-01" db="EMBL/GenBank/DDBJ databases">
        <title>Characterization of antibiotic resistant novel bacterial strains and their environmental applications.</title>
        <authorList>
            <person name="Manzoor S."/>
            <person name="Abbas S."/>
            <person name="Arshad M."/>
            <person name="Ahmed I."/>
        </authorList>
    </citation>
    <scope>NUCLEOTIDE SEQUENCE [LARGE SCALE GENOMIC DNA]</scope>
    <source>
        <strain evidence="7 8">NCCP-602</strain>
    </source>
</reference>